<dbReference type="PANTHER" id="PTHR35739:SF1">
    <property type="entry name" value="OS01G0861700 PROTEIN"/>
    <property type="match status" value="1"/>
</dbReference>
<evidence type="ECO:0000313" key="1">
    <source>
        <dbReference type="EMBL" id="CAN67737.1"/>
    </source>
</evidence>
<dbReference type="EMBL" id="AM453643">
    <property type="protein sequence ID" value="CAN67737.1"/>
    <property type="molecule type" value="Genomic_DNA"/>
</dbReference>
<reference evidence="1" key="1">
    <citation type="journal article" date="2007" name="PLoS ONE">
        <title>The first genome sequence of an elite grapevine cultivar (Pinot noir Vitis vinifera L.): coping with a highly heterozygous genome.</title>
        <authorList>
            <person name="Velasco R."/>
            <person name="Zharkikh A."/>
            <person name="Troggio M."/>
            <person name="Cartwright D.A."/>
            <person name="Cestaro A."/>
            <person name="Pruss D."/>
            <person name="Pindo M."/>
            <person name="FitzGerald L.M."/>
            <person name="Vezzulli S."/>
            <person name="Reid J."/>
            <person name="Malacarne G."/>
            <person name="Iliev D."/>
            <person name="Coppola G."/>
            <person name="Wardell B."/>
            <person name="Micheletti D."/>
            <person name="Macalma T."/>
            <person name="Facci M."/>
            <person name="Mitchell J.T."/>
            <person name="Perazzolli M."/>
            <person name="Eldredge G."/>
            <person name="Gatto P."/>
            <person name="Oyzerski R."/>
            <person name="Moretto M."/>
            <person name="Gutin N."/>
            <person name="Stefanini M."/>
            <person name="Chen Y."/>
            <person name="Segala C."/>
            <person name="Davenport C."/>
            <person name="Dematte L."/>
            <person name="Mraz A."/>
            <person name="Battilana J."/>
            <person name="Stormo K."/>
            <person name="Costa F."/>
            <person name="Tao Q."/>
            <person name="Si-Ammour A."/>
            <person name="Harkins T."/>
            <person name="Lackey A."/>
            <person name="Perbost C."/>
            <person name="Taillon B."/>
            <person name="Stella A."/>
            <person name="Solovyev V."/>
            <person name="Fawcett J.A."/>
            <person name="Sterck L."/>
            <person name="Vandepoele K."/>
            <person name="Grando S.M."/>
            <person name="Toppo S."/>
            <person name="Moser C."/>
            <person name="Lanchbury J."/>
            <person name="Bogden R."/>
            <person name="Skolnick M."/>
            <person name="Sgaramella V."/>
            <person name="Bhatnagar S.K."/>
            <person name="Fontana P."/>
            <person name="Gutin A."/>
            <person name="Van de Peer Y."/>
            <person name="Salamini F."/>
            <person name="Viola R."/>
        </authorList>
    </citation>
    <scope>NUCLEOTIDE SEQUENCE</scope>
</reference>
<proteinExistence type="predicted"/>
<name>A5BBN8_VITVI</name>
<sequence length="144" mass="16643">MTRPTTREWKMGKEFWCRLSPAVLLTSYIWFALHHKCVSILMMSAKTPILKPDMLVLQCGSDTVSGSGETLMLYIESRFPRSSLLMSRDGTFGEIFPPYKHEKLSRALVATFWDSHSKALKEGKKNGVKKKRAAIWKNYREREL</sequence>
<protein>
    <submittedName>
        <fullName evidence="1">Uncharacterized protein</fullName>
    </submittedName>
</protein>
<dbReference type="PANTHER" id="PTHR35739">
    <property type="entry name" value="OS01G0861700 PROTEIN"/>
    <property type="match status" value="1"/>
</dbReference>
<dbReference type="ExpressionAtlas" id="A5BBN8">
    <property type="expression patterns" value="baseline and differential"/>
</dbReference>
<organism evidence="1">
    <name type="scientific">Vitis vinifera</name>
    <name type="common">Grape</name>
    <dbReference type="NCBI Taxonomy" id="29760"/>
    <lineage>
        <taxon>Eukaryota</taxon>
        <taxon>Viridiplantae</taxon>
        <taxon>Streptophyta</taxon>
        <taxon>Embryophyta</taxon>
        <taxon>Tracheophyta</taxon>
        <taxon>Spermatophyta</taxon>
        <taxon>Magnoliopsida</taxon>
        <taxon>eudicotyledons</taxon>
        <taxon>Gunneridae</taxon>
        <taxon>Pentapetalae</taxon>
        <taxon>rosids</taxon>
        <taxon>Vitales</taxon>
        <taxon>Vitaceae</taxon>
        <taxon>Viteae</taxon>
        <taxon>Vitis</taxon>
    </lineage>
</organism>
<dbReference type="AlphaFoldDB" id="A5BBN8"/>
<accession>A5BBN8</accession>
<gene>
    <name evidence="1" type="ORF">VITISV_022721</name>
</gene>